<organism evidence="2 3">
    <name type="scientific">Cytospora mali</name>
    <name type="common">Apple Valsa canker fungus</name>
    <name type="synonym">Valsa mali</name>
    <dbReference type="NCBI Taxonomy" id="578113"/>
    <lineage>
        <taxon>Eukaryota</taxon>
        <taxon>Fungi</taxon>
        <taxon>Dikarya</taxon>
        <taxon>Ascomycota</taxon>
        <taxon>Pezizomycotina</taxon>
        <taxon>Sordariomycetes</taxon>
        <taxon>Sordariomycetidae</taxon>
        <taxon>Diaporthales</taxon>
        <taxon>Cytosporaceae</taxon>
        <taxon>Cytospora</taxon>
    </lineage>
</organism>
<evidence type="ECO:0000256" key="1">
    <source>
        <dbReference type="SAM" id="SignalP"/>
    </source>
</evidence>
<dbReference type="AlphaFoldDB" id="A0A194VPY7"/>
<feature type="chain" id="PRO_5008266712" evidence="1">
    <location>
        <begin position="23"/>
        <end position="120"/>
    </location>
</feature>
<keyword evidence="1" id="KW-0732">Signal</keyword>
<name>A0A194VPY7_CYTMA</name>
<gene>
    <name evidence="2" type="ORF">VM1G_01518</name>
</gene>
<keyword evidence="3" id="KW-1185">Reference proteome</keyword>
<evidence type="ECO:0000313" key="2">
    <source>
        <dbReference type="EMBL" id="KUI65890.1"/>
    </source>
</evidence>
<dbReference type="EMBL" id="CM003099">
    <property type="protein sequence ID" value="KUI65890.1"/>
    <property type="molecule type" value="Genomic_DNA"/>
</dbReference>
<accession>A0A194VPY7</accession>
<evidence type="ECO:0000313" key="3">
    <source>
        <dbReference type="Proteomes" id="UP000078559"/>
    </source>
</evidence>
<reference evidence="2" key="1">
    <citation type="submission" date="2014-12" db="EMBL/GenBank/DDBJ databases">
        <title>Genome Sequence of Valsa Canker Pathogens Uncovers a Specific Adaption of Colonization on Woody Bark.</title>
        <authorList>
            <person name="Yin Z."/>
            <person name="Liu H."/>
            <person name="Gao X."/>
            <person name="Li Z."/>
            <person name="Song N."/>
            <person name="Ke X."/>
            <person name="Dai Q."/>
            <person name="Wu Y."/>
            <person name="Sun Y."/>
            <person name="Xu J.-R."/>
            <person name="Kang Z.K."/>
            <person name="Wang L."/>
            <person name="Huang L."/>
        </authorList>
    </citation>
    <scope>NUCLEOTIDE SEQUENCE [LARGE SCALE GENOMIC DNA]</scope>
    <source>
        <strain evidence="2">03-8</strain>
    </source>
</reference>
<dbReference type="Proteomes" id="UP000078559">
    <property type="component" value="Chromosome 2"/>
</dbReference>
<proteinExistence type="predicted"/>
<protein>
    <submittedName>
        <fullName evidence="2">Uncharacterized protein</fullName>
    </submittedName>
</protein>
<dbReference type="OrthoDB" id="4691160at2759"/>
<sequence>MHFSSIFLAAAAAAAFFTGSQAASIPRQSDPHIVDFRTYGQPGCSADNQGVYTYTESQLNTCYTFSESSVESIFVVDVTEGCSVHAYTDTACSENQITVPVGIDNCYDNAGGLGSYEVVC</sequence>
<feature type="signal peptide" evidence="1">
    <location>
        <begin position="1"/>
        <end position="22"/>
    </location>
</feature>